<dbReference type="InterPro" id="IPR006131">
    <property type="entry name" value="Asp_carbamoyltransf_Asp/Orn-bd"/>
</dbReference>
<dbReference type="GO" id="GO:0006520">
    <property type="term" value="P:amino acid metabolic process"/>
    <property type="evidence" value="ECO:0007669"/>
    <property type="project" value="InterPro"/>
</dbReference>
<comment type="caution">
    <text evidence="10">The sequence shown here is derived from an EMBL/GenBank/DDBJ whole genome shotgun (WGS) entry which is preliminary data.</text>
</comment>
<dbReference type="AlphaFoldDB" id="A0A0W0X2F4"/>
<keyword evidence="4 7" id="KW-0665">Pyrimidine biosynthesis</keyword>
<feature type="binding site" evidence="7">
    <location>
        <position position="132"/>
    </location>
    <ligand>
        <name>carbamoyl phosphate</name>
        <dbReference type="ChEBI" id="CHEBI:58228"/>
    </ligand>
</feature>
<feature type="binding site" evidence="7">
    <location>
        <position position="77"/>
    </location>
    <ligand>
        <name>L-aspartate</name>
        <dbReference type="ChEBI" id="CHEBI:29991"/>
    </ligand>
</feature>
<comment type="catalytic activity">
    <reaction evidence="6 7">
        <text>carbamoyl phosphate + L-aspartate = N-carbamoyl-L-aspartate + phosphate + H(+)</text>
        <dbReference type="Rhea" id="RHEA:20013"/>
        <dbReference type="ChEBI" id="CHEBI:15378"/>
        <dbReference type="ChEBI" id="CHEBI:29991"/>
        <dbReference type="ChEBI" id="CHEBI:32814"/>
        <dbReference type="ChEBI" id="CHEBI:43474"/>
        <dbReference type="ChEBI" id="CHEBI:58228"/>
        <dbReference type="EC" id="2.1.3.2"/>
    </reaction>
</comment>
<dbReference type="PATRIC" id="fig|29423.5.peg.1291"/>
<comment type="pathway">
    <text evidence="1 7">Pyrimidine metabolism; UMP biosynthesis via de novo pathway; (S)-dihydroorotate from bicarbonate: step 2/3.</text>
</comment>
<evidence type="ECO:0000256" key="6">
    <source>
        <dbReference type="ARBA" id="ARBA00048859"/>
    </source>
</evidence>
<dbReference type="NCBIfam" id="NF002032">
    <property type="entry name" value="PRK00856.1"/>
    <property type="match status" value="1"/>
</dbReference>
<dbReference type="EC" id="2.1.3.2" evidence="7"/>
<dbReference type="PROSITE" id="PS00097">
    <property type="entry name" value="CARBAMOYLTRANSFERASE"/>
    <property type="match status" value="1"/>
</dbReference>
<keyword evidence="3 7" id="KW-0808">Transferase</keyword>
<evidence type="ECO:0000256" key="3">
    <source>
        <dbReference type="ARBA" id="ARBA00022679"/>
    </source>
</evidence>
<dbReference type="Gene3D" id="3.40.50.1370">
    <property type="entry name" value="Aspartate/ornithine carbamoyltransferase"/>
    <property type="match status" value="2"/>
</dbReference>
<dbReference type="RefSeq" id="WP_058388871.1">
    <property type="nucleotide sequence ID" value="NZ_KV441803.1"/>
</dbReference>
<dbReference type="SUPFAM" id="SSF53671">
    <property type="entry name" value="Aspartate/ornithine carbamoyltransferase"/>
    <property type="match status" value="1"/>
</dbReference>
<feature type="binding site" evidence="7">
    <location>
        <position position="256"/>
    </location>
    <ligand>
        <name>carbamoyl phosphate</name>
        <dbReference type="ChEBI" id="CHEBI:58228"/>
    </ligand>
</feature>
<evidence type="ECO:0000256" key="2">
    <source>
        <dbReference type="ARBA" id="ARBA00008896"/>
    </source>
</evidence>
<dbReference type="Pfam" id="PF00185">
    <property type="entry name" value="OTCace"/>
    <property type="match status" value="1"/>
</dbReference>
<comment type="similarity">
    <text evidence="2 7">Belongs to the aspartate/ornithine carbamoyltransferase superfamily. ATCase family.</text>
</comment>
<dbReference type="InterPro" id="IPR002082">
    <property type="entry name" value="Asp_carbamoyltransf"/>
</dbReference>
<evidence type="ECO:0000313" key="11">
    <source>
        <dbReference type="Proteomes" id="UP000054858"/>
    </source>
</evidence>
<dbReference type="UniPathway" id="UPA00070">
    <property type="reaction ID" value="UER00116"/>
</dbReference>
<evidence type="ECO:0000256" key="1">
    <source>
        <dbReference type="ARBA" id="ARBA00004852"/>
    </source>
</evidence>
<evidence type="ECO:0000256" key="4">
    <source>
        <dbReference type="ARBA" id="ARBA00022975"/>
    </source>
</evidence>
<dbReference type="PANTHER" id="PTHR45753">
    <property type="entry name" value="ORNITHINE CARBAMOYLTRANSFERASE, MITOCHONDRIAL"/>
    <property type="match status" value="1"/>
</dbReference>
<protein>
    <recommendedName>
        <fullName evidence="7">Aspartate carbamoyltransferase</fullName>
        <ecNumber evidence="7">2.1.3.2</ecNumber>
    </recommendedName>
    <alternativeName>
        <fullName evidence="7">Aspartate transcarbamylase</fullName>
        <shortName evidence="7">ATCase</shortName>
    </alternativeName>
</protein>
<evidence type="ECO:0000256" key="5">
    <source>
        <dbReference type="ARBA" id="ARBA00043884"/>
    </source>
</evidence>
<feature type="domain" description="Aspartate/ornithine carbamoyltransferase Asp/Orn-binding" evidence="8">
    <location>
        <begin position="150"/>
        <end position="293"/>
    </location>
</feature>
<evidence type="ECO:0000313" key="10">
    <source>
        <dbReference type="EMBL" id="KTD38747.1"/>
    </source>
</evidence>
<gene>
    <name evidence="7 10" type="primary">pyrB</name>
    <name evidence="10" type="ORF">Loak_1235</name>
</gene>
<dbReference type="PRINTS" id="PR00101">
    <property type="entry name" value="ATCASE"/>
</dbReference>
<feature type="binding site" evidence="7">
    <location>
        <position position="99"/>
    </location>
    <ligand>
        <name>carbamoyl phosphate</name>
        <dbReference type="ChEBI" id="CHEBI:58228"/>
    </ligand>
</feature>
<dbReference type="PRINTS" id="PR00100">
    <property type="entry name" value="AOTCASE"/>
</dbReference>
<evidence type="ECO:0000256" key="7">
    <source>
        <dbReference type="HAMAP-Rule" id="MF_00001"/>
    </source>
</evidence>
<proteinExistence type="inferred from homology"/>
<feature type="binding site" evidence="7">
    <location>
        <position position="49"/>
    </location>
    <ligand>
        <name>carbamoyl phosphate</name>
        <dbReference type="ChEBI" id="CHEBI:58228"/>
    </ligand>
</feature>
<dbReference type="HAMAP" id="MF_00001">
    <property type="entry name" value="Asp_carb_tr"/>
    <property type="match status" value="1"/>
</dbReference>
<feature type="binding site" evidence="7">
    <location>
        <position position="50"/>
    </location>
    <ligand>
        <name>carbamoyl phosphate</name>
        <dbReference type="ChEBI" id="CHEBI:58228"/>
    </ligand>
</feature>
<feature type="binding site" evidence="7">
    <location>
        <position position="129"/>
    </location>
    <ligand>
        <name>carbamoyl phosphate</name>
        <dbReference type="ChEBI" id="CHEBI:58228"/>
    </ligand>
</feature>
<dbReference type="GO" id="GO:0005829">
    <property type="term" value="C:cytosol"/>
    <property type="evidence" value="ECO:0007669"/>
    <property type="project" value="TreeGrafter"/>
</dbReference>
<dbReference type="InterPro" id="IPR006130">
    <property type="entry name" value="Asp/Orn_carbamoylTrfase"/>
</dbReference>
<dbReference type="GO" id="GO:0006207">
    <property type="term" value="P:'de novo' pyrimidine nucleobase biosynthetic process"/>
    <property type="evidence" value="ECO:0007669"/>
    <property type="project" value="InterPro"/>
</dbReference>
<dbReference type="PANTHER" id="PTHR45753:SF6">
    <property type="entry name" value="ASPARTATE CARBAMOYLTRANSFERASE"/>
    <property type="match status" value="1"/>
</dbReference>
<dbReference type="EMBL" id="LNYP01000024">
    <property type="protein sequence ID" value="KTD38747.1"/>
    <property type="molecule type" value="Genomic_DNA"/>
</dbReference>
<reference evidence="10 11" key="1">
    <citation type="submission" date="2015-11" db="EMBL/GenBank/DDBJ databases">
        <title>Genomic analysis of 38 Legionella species identifies large and diverse effector repertoires.</title>
        <authorList>
            <person name="Burstein D."/>
            <person name="Amaro F."/>
            <person name="Zusman T."/>
            <person name="Lifshitz Z."/>
            <person name="Cohen O."/>
            <person name="Gilbert J.A."/>
            <person name="Pupko T."/>
            <person name="Shuman H.A."/>
            <person name="Segal G."/>
        </authorList>
    </citation>
    <scope>NUCLEOTIDE SEQUENCE [LARGE SCALE GENOMIC DNA]</scope>
    <source>
        <strain evidence="10 11">Oak Ridge-10</strain>
    </source>
</reference>
<dbReference type="NCBIfam" id="TIGR00670">
    <property type="entry name" value="asp_carb_tr"/>
    <property type="match status" value="1"/>
</dbReference>
<feature type="domain" description="Aspartate/ornithine carbamoyltransferase carbamoyl-P binding" evidence="9">
    <location>
        <begin position="2"/>
        <end position="142"/>
    </location>
</feature>
<dbReference type="Pfam" id="PF02729">
    <property type="entry name" value="OTCace_N"/>
    <property type="match status" value="1"/>
</dbReference>
<evidence type="ECO:0000259" key="8">
    <source>
        <dbReference type="Pfam" id="PF00185"/>
    </source>
</evidence>
<accession>A0A0W0X2F4</accession>
<dbReference type="InterPro" id="IPR006132">
    <property type="entry name" value="Asp/Orn_carbamoyltranf_P-bd"/>
</dbReference>
<dbReference type="Proteomes" id="UP000054858">
    <property type="component" value="Unassembled WGS sequence"/>
</dbReference>
<evidence type="ECO:0000259" key="9">
    <source>
        <dbReference type="Pfam" id="PF02729"/>
    </source>
</evidence>
<organism evidence="10 11">
    <name type="scientific">Legionella oakridgensis</name>
    <dbReference type="NCBI Taxonomy" id="29423"/>
    <lineage>
        <taxon>Bacteria</taxon>
        <taxon>Pseudomonadati</taxon>
        <taxon>Pseudomonadota</taxon>
        <taxon>Gammaproteobacteria</taxon>
        <taxon>Legionellales</taxon>
        <taxon>Legionellaceae</taxon>
        <taxon>Legionella</taxon>
    </lineage>
</organism>
<comment type="function">
    <text evidence="5 7">Catalyzes the condensation of carbamoyl phosphate and aspartate to form carbamoyl aspartate and inorganic phosphate, the committed step in the de novo pyrimidine nucleotide biosynthesis pathway.</text>
</comment>
<feature type="binding site" evidence="7">
    <location>
        <position position="215"/>
    </location>
    <ligand>
        <name>L-aspartate</name>
        <dbReference type="ChEBI" id="CHEBI:29991"/>
    </ligand>
</feature>
<sequence length="298" mass="33322">MRHFLQISQLSRQEAERLIERALIFKNHGRFPTYAQHTVANLFYENSTRTRVSFELAAKHLKMPVVNLDLQSSSEKKGEVIEDTIKTLAAMGISLMVIRHAKDGLPQSLAAQCGDMIQIINAGDGRHAHPSQAMLDMMTIMELKPYLERLKIAIIGDIRHSRVANSMQTLCSLMGVGELIFVAPEILQPHSVEFGHVTSSLQDGIKDADVVMCLRVQRERLSASEHLDVETYRRDYALTRDTLAYAKTDAIVMHPGPMNRGIEIDNDVADGPQSVILRQVGNGVFMRMAIFDLLCKAA</sequence>
<feature type="binding site" evidence="7">
    <location>
        <position position="257"/>
    </location>
    <ligand>
        <name>carbamoyl phosphate</name>
        <dbReference type="ChEBI" id="CHEBI:58228"/>
    </ligand>
</feature>
<dbReference type="InterPro" id="IPR036901">
    <property type="entry name" value="Asp/Orn_carbamoylTrfase_sf"/>
</dbReference>
<dbReference type="GO" id="GO:0016597">
    <property type="term" value="F:amino acid binding"/>
    <property type="evidence" value="ECO:0007669"/>
    <property type="project" value="InterPro"/>
</dbReference>
<dbReference type="GO" id="GO:0004070">
    <property type="term" value="F:aspartate carbamoyltransferase activity"/>
    <property type="evidence" value="ECO:0007669"/>
    <property type="project" value="UniProtKB-UniRule"/>
</dbReference>
<dbReference type="GO" id="GO:0044205">
    <property type="term" value="P:'de novo' UMP biosynthetic process"/>
    <property type="evidence" value="ECO:0007669"/>
    <property type="project" value="UniProtKB-UniRule"/>
</dbReference>
<feature type="binding site" evidence="7">
    <location>
        <position position="162"/>
    </location>
    <ligand>
        <name>L-aspartate</name>
        <dbReference type="ChEBI" id="CHEBI:29991"/>
    </ligand>
</feature>
<comment type="subunit">
    <text evidence="7">Heterododecamer (2C3:3R2) of six catalytic PyrB chains organized as two trimers (C3), and six regulatory PyrI chains organized as three dimers (R2).</text>
</comment>
<name>A0A0W0X2F4_9GAMM</name>